<sequence length="57" mass="6558">MREVVLDLTDIGEAMPETFADSPAKAQMDNILLDYTGKIIRVRVTEVRKRKRRASHD</sequence>
<dbReference type="EMBL" id="LAZR01021250">
    <property type="protein sequence ID" value="KKL85974.1"/>
    <property type="molecule type" value="Genomic_DNA"/>
</dbReference>
<evidence type="ECO:0000313" key="1">
    <source>
        <dbReference type="EMBL" id="KKL85974.1"/>
    </source>
</evidence>
<name>A0A0F9FHU6_9ZZZZ</name>
<organism evidence="1">
    <name type="scientific">marine sediment metagenome</name>
    <dbReference type="NCBI Taxonomy" id="412755"/>
    <lineage>
        <taxon>unclassified sequences</taxon>
        <taxon>metagenomes</taxon>
        <taxon>ecological metagenomes</taxon>
    </lineage>
</organism>
<protein>
    <submittedName>
        <fullName evidence="1">Uncharacterized protein</fullName>
    </submittedName>
</protein>
<gene>
    <name evidence="1" type="ORF">LCGC14_1949330</name>
</gene>
<dbReference type="AlphaFoldDB" id="A0A0F9FHU6"/>
<accession>A0A0F9FHU6</accession>
<comment type="caution">
    <text evidence="1">The sequence shown here is derived from an EMBL/GenBank/DDBJ whole genome shotgun (WGS) entry which is preliminary data.</text>
</comment>
<reference evidence="1" key="1">
    <citation type="journal article" date="2015" name="Nature">
        <title>Complex archaea that bridge the gap between prokaryotes and eukaryotes.</title>
        <authorList>
            <person name="Spang A."/>
            <person name="Saw J.H."/>
            <person name="Jorgensen S.L."/>
            <person name="Zaremba-Niedzwiedzka K."/>
            <person name="Martijn J."/>
            <person name="Lind A.E."/>
            <person name="van Eijk R."/>
            <person name="Schleper C."/>
            <person name="Guy L."/>
            <person name="Ettema T.J."/>
        </authorList>
    </citation>
    <scope>NUCLEOTIDE SEQUENCE</scope>
</reference>
<proteinExistence type="predicted"/>